<dbReference type="AlphaFoldDB" id="A0A218X0Z6"/>
<gene>
    <name evidence="2" type="ORF">CDL15_Pgr001041</name>
</gene>
<dbReference type="Gene3D" id="3.30.420.10">
    <property type="entry name" value="Ribonuclease H-like superfamily/Ribonuclease H"/>
    <property type="match status" value="1"/>
</dbReference>
<proteinExistence type="predicted"/>
<dbReference type="InterPro" id="IPR053151">
    <property type="entry name" value="RNase_H-like"/>
</dbReference>
<dbReference type="InterPro" id="IPR044730">
    <property type="entry name" value="RNase_H-like_dom_plant"/>
</dbReference>
<dbReference type="PROSITE" id="PS50879">
    <property type="entry name" value="RNASE_H_1"/>
    <property type="match status" value="1"/>
</dbReference>
<evidence type="ECO:0000313" key="3">
    <source>
        <dbReference type="Proteomes" id="UP000197138"/>
    </source>
</evidence>
<dbReference type="InterPro" id="IPR012337">
    <property type="entry name" value="RNaseH-like_sf"/>
</dbReference>
<comment type="caution">
    <text evidence="2">The sequence shown here is derived from an EMBL/GenBank/DDBJ whole genome shotgun (WGS) entry which is preliminary data.</text>
</comment>
<evidence type="ECO:0000313" key="2">
    <source>
        <dbReference type="EMBL" id="OWM78320.1"/>
    </source>
</evidence>
<organism evidence="2 3">
    <name type="scientific">Punica granatum</name>
    <name type="common">Pomegranate</name>
    <dbReference type="NCBI Taxonomy" id="22663"/>
    <lineage>
        <taxon>Eukaryota</taxon>
        <taxon>Viridiplantae</taxon>
        <taxon>Streptophyta</taxon>
        <taxon>Embryophyta</taxon>
        <taxon>Tracheophyta</taxon>
        <taxon>Spermatophyta</taxon>
        <taxon>Magnoliopsida</taxon>
        <taxon>eudicotyledons</taxon>
        <taxon>Gunneridae</taxon>
        <taxon>Pentapetalae</taxon>
        <taxon>rosids</taxon>
        <taxon>malvids</taxon>
        <taxon>Myrtales</taxon>
        <taxon>Lythraceae</taxon>
        <taxon>Punica</taxon>
    </lineage>
</organism>
<dbReference type="CDD" id="cd06222">
    <property type="entry name" value="RNase_H_like"/>
    <property type="match status" value="1"/>
</dbReference>
<dbReference type="InterPro" id="IPR036397">
    <property type="entry name" value="RNaseH_sf"/>
</dbReference>
<accession>A0A218X0Z6</accession>
<dbReference type="PANTHER" id="PTHR47723">
    <property type="entry name" value="OS05G0353850 PROTEIN"/>
    <property type="match status" value="1"/>
</dbReference>
<dbReference type="GO" id="GO:0003676">
    <property type="term" value="F:nucleic acid binding"/>
    <property type="evidence" value="ECO:0007669"/>
    <property type="project" value="InterPro"/>
</dbReference>
<dbReference type="PANTHER" id="PTHR47723:SF19">
    <property type="entry name" value="POLYNUCLEOTIDYL TRANSFERASE, RIBONUCLEASE H-LIKE SUPERFAMILY PROTEIN"/>
    <property type="match status" value="1"/>
</dbReference>
<reference evidence="3" key="1">
    <citation type="journal article" date="2017" name="Plant J.">
        <title>The pomegranate (Punica granatum L.) genome and the genomics of punicalagin biosynthesis.</title>
        <authorList>
            <person name="Qin G."/>
            <person name="Xu C."/>
            <person name="Ming R."/>
            <person name="Tang H."/>
            <person name="Guyot R."/>
            <person name="Kramer E.M."/>
            <person name="Hu Y."/>
            <person name="Yi X."/>
            <person name="Qi Y."/>
            <person name="Xu X."/>
            <person name="Gao Z."/>
            <person name="Pan H."/>
            <person name="Jian J."/>
            <person name="Tian Y."/>
            <person name="Yue Z."/>
            <person name="Xu Y."/>
        </authorList>
    </citation>
    <scope>NUCLEOTIDE SEQUENCE [LARGE SCALE GENOMIC DNA]</scope>
    <source>
        <strain evidence="3">cv. Dabenzi</strain>
    </source>
</reference>
<dbReference type="Proteomes" id="UP000197138">
    <property type="component" value="Unassembled WGS sequence"/>
</dbReference>
<dbReference type="Pfam" id="PF13456">
    <property type="entry name" value="RVT_3"/>
    <property type="match status" value="1"/>
</dbReference>
<dbReference type="EMBL" id="MTKT01002497">
    <property type="protein sequence ID" value="OWM78320.1"/>
    <property type="molecule type" value="Genomic_DNA"/>
</dbReference>
<sequence>MHLMPKGEENILHVLRDCVRAKPLWLSLVPSCLQPAFFSPNLRAWLETNLRRYRTDPDGRWASIFAIGCWMLWGWRNKELFEADFMRPSNMAAPVLQFSSTSRQAISSANKFAKSSREWRWISWNKPLHEWLKLNTDGASKGNPRLAGAGGVLRDCNGRWVDGLAHNIGVSSAMVAELWGAPHRLEICLGSRA</sequence>
<dbReference type="SUPFAM" id="SSF53098">
    <property type="entry name" value="Ribonuclease H-like"/>
    <property type="match status" value="1"/>
</dbReference>
<evidence type="ECO:0000259" key="1">
    <source>
        <dbReference type="PROSITE" id="PS50879"/>
    </source>
</evidence>
<name>A0A218X0Z6_PUNGR</name>
<dbReference type="GO" id="GO:0004523">
    <property type="term" value="F:RNA-DNA hybrid ribonuclease activity"/>
    <property type="evidence" value="ECO:0007669"/>
    <property type="project" value="InterPro"/>
</dbReference>
<protein>
    <recommendedName>
        <fullName evidence="1">RNase H type-1 domain-containing protein</fullName>
    </recommendedName>
</protein>
<dbReference type="InterPro" id="IPR002156">
    <property type="entry name" value="RNaseH_domain"/>
</dbReference>
<feature type="domain" description="RNase H type-1" evidence="1">
    <location>
        <begin position="128"/>
        <end position="193"/>
    </location>
</feature>